<name>A0A2M8KSZ2_9BACT</name>
<feature type="non-terminal residue" evidence="1">
    <location>
        <position position="43"/>
    </location>
</feature>
<dbReference type="EMBL" id="PFED01000071">
    <property type="protein sequence ID" value="PJE63039.1"/>
    <property type="molecule type" value="Genomic_DNA"/>
</dbReference>
<organism evidence="1 2">
    <name type="scientific">Candidatus Roizmanbacteria bacterium CG10_big_fil_rev_8_21_14_0_10_39_6</name>
    <dbReference type="NCBI Taxonomy" id="1974853"/>
    <lineage>
        <taxon>Bacteria</taxon>
        <taxon>Candidatus Roizmaniibacteriota</taxon>
    </lineage>
</organism>
<dbReference type="Proteomes" id="UP000229554">
    <property type="component" value="Unassembled WGS sequence"/>
</dbReference>
<dbReference type="SUPFAM" id="SSF51998">
    <property type="entry name" value="PFL-like glycyl radical enzymes"/>
    <property type="match status" value="1"/>
</dbReference>
<evidence type="ECO:0000313" key="2">
    <source>
        <dbReference type="Proteomes" id="UP000229554"/>
    </source>
</evidence>
<evidence type="ECO:0000313" key="1">
    <source>
        <dbReference type="EMBL" id="PJE63039.1"/>
    </source>
</evidence>
<proteinExistence type="predicted"/>
<comment type="caution">
    <text evidence="1">The sequence shown here is derived from an EMBL/GenBank/DDBJ whole genome shotgun (WGS) entry which is preliminary data.</text>
</comment>
<dbReference type="Gene3D" id="3.20.70.20">
    <property type="match status" value="1"/>
</dbReference>
<dbReference type="AlphaFoldDB" id="A0A2M8KSZ2"/>
<protein>
    <submittedName>
        <fullName evidence="1">Uncharacterized protein</fullName>
    </submittedName>
</protein>
<gene>
    <name evidence="1" type="ORF">COU88_01695</name>
</gene>
<reference evidence="2" key="1">
    <citation type="submission" date="2017-09" db="EMBL/GenBank/DDBJ databases">
        <title>Depth-based differentiation of microbial function through sediment-hosted aquifers and enrichment of novel symbionts in the deep terrestrial subsurface.</title>
        <authorList>
            <person name="Probst A.J."/>
            <person name="Ladd B."/>
            <person name="Jarett J.K."/>
            <person name="Geller-Mcgrath D.E."/>
            <person name="Sieber C.M.K."/>
            <person name="Emerson J.B."/>
            <person name="Anantharaman K."/>
            <person name="Thomas B.C."/>
            <person name="Malmstrom R."/>
            <person name="Stieglmeier M."/>
            <person name="Klingl A."/>
            <person name="Woyke T."/>
            <person name="Ryan C.M."/>
            <person name="Banfield J.F."/>
        </authorList>
    </citation>
    <scope>NUCLEOTIDE SEQUENCE [LARGE SCALE GENOMIC DNA]</scope>
</reference>
<sequence length="43" mass="4600">MENFQYVPGGRVLAGAGTGYDVTFYNCFVIPSPKDSRGGIVDT</sequence>
<accession>A0A2M8KSZ2</accession>